<name>A0A5B7GKT2_PORTR</name>
<comment type="caution">
    <text evidence="1">The sequence shown here is derived from an EMBL/GenBank/DDBJ whole genome shotgun (WGS) entry which is preliminary data.</text>
</comment>
<protein>
    <submittedName>
        <fullName evidence="1">Uncharacterized protein</fullName>
    </submittedName>
</protein>
<sequence>MILHENYRQKAEECCFSQDCSRTIYRYYGNTSITGIASNTVSEWYCGSCEKGDDRALYTTKCAAV</sequence>
<organism evidence="1 2">
    <name type="scientific">Portunus trituberculatus</name>
    <name type="common">Swimming crab</name>
    <name type="synonym">Neptunus trituberculatus</name>
    <dbReference type="NCBI Taxonomy" id="210409"/>
    <lineage>
        <taxon>Eukaryota</taxon>
        <taxon>Metazoa</taxon>
        <taxon>Ecdysozoa</taxon>
        <taxon>Arthropoda</taxon>
        <taxon>Crustacea</taxon>
        <taxon>Multicrustacea</taxon>
        <taxon>Malacostraca</taxon>
        <taxon>Eumalacostraca</taxon>
        <taxon>Eucarida</taxon>
        <taxon>Decapoda</taxon>
        <taxon>Pleocyemata</taxon>
        <taxon>Brachyura</taxon>
        <taxon>Eubrachyura</taxon>
        <taxon>Portunoidea</taxon>
        <taxon>Portunidae</taxon>
        <taxon>Portuninae</taxon>
        <taxon>Portunus</taxon>
    </lineage>
</organism>
<gene>
    <name evidence="1" type="ORF">E2C01_051996</name>
</gene>
<dbReference type="EMBL" id="VSRR010015273">
    <property type="protein sequence ID" value="MPC58005.1"/>
    <property type="molecule type" value="Genomic_DNA"/>
</dbReference>
<keyword evidence="2" id="KW-1185">Reference proteome</keyword>
<evidence type="ECO:0000313" key="2">
    <source>
        <dbReference type="Proteomes" id="UP000324222"/>
    </source>
</evidence>
<accession>A0A5B7GKT2</accession>
<dbReference type="AlphaFoldDB" id="A0A5B7GKT2"/>
<reference evidence="1 2" key="1">
    <citation type="submission" date="2019-05" db="EMBL/GenBank/DDBJ databases">
        <title>Another draft genome of Portunus trituberculatus and its Hox gene families provides insights of decapod evolution.</title>
        <authorList>
            <person name="Jeong J.-H."/>
            <person name="Song I."/>
            <person name="Kim S."/>
            <person name="Choi T."/>
            <person name="Kim D."/>
            <person name="Ryu S."/>
            <person name="Kim W."/>
        </authorList>
    </citation>
    <scope>NUCLEOTIDE SEQUENCE [LARGE SCALE GENOMIC DNA]</scope>
    <source>
        <tissue evidence="1">Muscle</tissue>
    </source>
</reference>
<dbReference type="Proteomes" id="UP000324222">
    <property type="component" value="Unassembled WGS sequence"/>
</dbReference>
<evidence type="ECO:0000313" key="1">
    <source>
        <dbReference type="EMBL" id="MPC58005.1"/>
    </source>
</evidence>
<proteinExistence type="predicted"/>